<dbReference type="InterPro" id="IPR029045">
    <property type="entry name" value="ClpP/crotonase-like_dom_sf"/>
</dbReference>
<evidence type="ECO:0000313" key="2">
    <source>
        <dbReference type="Proteomes" id="UP000198348"/>
    </source>
</evidence>
<dbReference type="AlphaFoldDB" id="A0A238XPS6"/>
<dbReference type="OrthoDB" id="9807606at2"/>
<proteinExistence type="predicted"/>
<dbReference type="PANTHER" id="PTHR11941:SF54">
    <property type="entry name" value="ENOYL-COA HYDRATASE, MITOCHONDRIAL"/>
    <property type="match status" value="1"/>
</dbReference>
<dbReference type="EMBL" id="FZNW01000011">
    <property type="protein sequence ID" value="SNR60710.1"/>
    <property type="molecule type" value="Genomic_DNA"/>
</dbReference>
<name>A0A238XPS6_9PSEU</name>
<accession>A0A238XPS6</accession>
<sequence>MSEYQYLVTDIEDGVGIIQLNHPEKRNALGWALHYELIHAFDSFAEDEDVAAVLLVGNEDFFCAGWSLDILQDTSDSERTRFVDLALKLMTTIYDYGKPTVAAVAGVAPGYGMDLANMCDITVASDNAAFGSSQAKYAMNGFYHGMLRKVGAQRARRMLFTGDPIDAQEAYRVGLVDELVPAGTVYEGGLRLAKHIAESGAELTTVLKQVALRAGNMGHVEATAYELRVTADLVQRGLFTRKLAEGLEHLRSGKSKATERLRS</sequence>
<dbReference type="PANTHER" id="PTHR11941">
    <property type="entry name" value="ENOYL-COA HYDRATASE-RELATED"/>
    <property type="match status" value="1"/>
</dbReference>
<gene>
    <name evidence="1" type="ORF">SAMN06265360_111170</name>
</gene>
<evidence type="ECO:0000313" key="1">
    <source>
        <dbReference type="EMBL" id="SNR60710.1"/>
    </source>
</evidence>
<dbReference type="Proteomes" id="UP000198348">
    <property type="component" value="Unassembled WGS sequence"/>
</dbReference>
<dbReference type="Pfam" id="PF00378">
    <property type="entry name" value="ECH_1"/>
    <property type="match status" value="1"/>
</dbReference>
<dbReference type="GO" id="GO:0003824">
    <property type="term" value="F:catalytic activity"/>
    <property type="evidence" value="ECO:0007669"/>
    <property type="project" value="UniProtKB-ARBA"/>
</dbReference>
<dbReference type="GO" id="GO:0006635">
    <property type="term" value="P:fatty acid beta-oxidation"/>
    <property type="evidence" value="ECO:0007669"/>
    <property type="project" value="TreeGrafter"/>
</dbReference>
<reference evidence="2" key="1">
    <citation type="submission" date="2017-06" db="EMBL/GenBank/DDBJ databases">
        <authorList>
            <person name="Varghese N."/>
            <person name="Submissions S."/>
        </authorList>
    </citation>
    <scope>NUCLEOTIDE SEQUENCE [LARGE SCALE GENOMIC DNA]</scope>
    <source>
        <strain evidence="2">DSM 45207</strain>
    </source>
</reference>
<keyword evidence="2" id="KW-1185">Reference proteome</keyword>
<protein>
    <submittedName>
        <fullName evidence="1">Enoyl-CoA hydratase</fullName>
    </submittedName>
</protein>
<dbReference type="SUPFAM" id="SSF52096">
    <property type="entry name" value="ClpP/crotonase"/>
    <property type="match status" value="1"/>
</dbReference>
<organism evidence="1 2">
    <name type="scientific">Haloechinothrix alba</name>
    <dbReference type="NCBI Taxonomy" id="664784"/>
    <lineage>
        <taxon>Bacteria</taxon>
        <taxon>Bacillati</taxon>
        <taxon>Actinomycetota</taxon>
        <taxon>Actinomycetes</taxon>
        <taxon>Pseudonocardiales</taxon>
        <taxon>Pseudonocardiaceae</taxon>
        <taxon>Haloechinothrix</taxon>
    </lineage>
</organism>
<dbReference type="CDD" id="cd06558">
    <property type="entry name" value="crotonase-like"/>
    <property type="match status" value="1"/>
</dbReference>
<dbReference type="InterPro" id="IPR001753">
    <property type="entry name" value="Enoyl-CoA_hydra/iso"/>
</dbReference>
<dbReference type="Gene3D" id="3.90.226.10">
    <property type="entry name" value="2-enoyl-CoA Hydratase, Chain A, domain 1"/>
    <property type="match status" value="1"/>
</dbReference>